<feature type="region of interest" description="Disordered" evidence="6">
    <location>
        <begin position="1"/>
        <end position="24"/>
    </location>
</feature>
<keyword evidence="5 7" id="KW-0472">Membrane</keyword>
<dbReference type="InterPro" id="IPR036866">
    <property type="entry name" value="RibonucZ/Hydroxyglut_hydro"/>
</dbReference>
<dbReference type="PANTHER" id="PTHR30619">
    <property type="entry name" value="DNA INTERNALIZATION/COMPETENCE PROTEIN COMEC/REC2"/>
    <property type="match status" value="1"/>
</dbReference>
<comment type="caution">
    <text evidence="10">The sequence shown here is derived from an EMBL/GenBank/DDBJ whole genome shotgun (WGS) entry which is preliminary data.</text>
</comment>
<feature type="transmembrane region" description="Helical" evidence="7">
    <location>
        <begin position="80"/>
        <end position="103"/>
    </location>
</feature>
<evidence type="ECO:0000313" key="11">
    <source>
        <dbReference type="Proteomes" id="UP000547528"/>
    </source>
</evidence>
<evidence type="ECO:0000256" key="4">
    <source>
        <dbReference type="ARBA" id="ARBA00022989"/>
    </source>
</evidence>
<keyword evidence="4 7" id="KW-1133">Transmembrane helix</keyword>
<feature type="transmembrane region" description="Helical" evidence="7">
    <location>
        <begin position="311"/>
        <end position="327"/>
    </location>
</feature>
<dbReference type="Pfam" id="PF00753">
    <property type="entry name" value="Lactamase_B"/>
    <property type="match status" value="1"/>
</dbReference>
<evidence type="ECO:0000256" key="6">
    <source>
        <dbReference type="SAM" id="MobiDB-lite"/>
    </source>
</evidence>
<evidence type="ECO:0000256" key="3">
    <source>
        <dbReference type="ARBA" id="ARBA00022692"/>
    </source>
</evidence>
<evidence type="ECO:0000313" key="10">
    <source>
        <dbReference type="EMBL" id="MBB3667113.1"/>
    </source>
</evidence>
<feature type="transmembrane region" description="Helical" evidence="7">
    <location>
        <begin position="472"/>
        <end position="492"/>
    </location>
</feature>
<evidence type="ECO:0000259" key="9">
    <source>
        <dbReference type="Pfam" id="PF03772"/>
    </source>
</evidence>
<feature type="transmembrane region" description="Helical" evidence="7">
    <location>
        <begin position="443"/>
        <end position="465"/>
    </location>
</feature>
<dbReference type="SUPFAM" id="SSF56281">
    <property type="entry name" value="Metallo-hydrolase/oxidoreductase"/>
    <property type="match status" value="1"/>
</dbReference>
<keyword evidence="2" id="KW-1003">Cell membrane</keyword>
<dbReference type="GO" id="GO:0005886">
    <property type="term" value="C:plasma membrane"/>
    <property type="evidence" value="ECO:0007669"/>
    <property type="project" value="UniProtKB-SubCell"/>
</dbReference>
<evidence type="ECO:0000256" key="2">
    <source>
        <dbReference type="ARBA" id="ARBA00022475"/>
    </source>
</evidence>
<dbReference type="EMBL" id="JACIBT010000001">
    <property type="protein sequence ID" value="MBB3667113.1"/>
    <property type="molecule type" value="Genomic_DNA"/>
</dbReference>
<reference evidence="10 11" key="1">
    <citation type="submission" date="2020-08" db="EMBL/GenBank/DDBJ databases">
        <title>Sequencing the genomes of 1000 actinobacteria strains.</title>
        <authorList>
            <person name="Klenk H.-P."/>
        </authorList>
    </citation>
    <scope>NUCLEOTIDE SEQUENCE [LARGE SCALE GENOMIC DNA]</scope>
    <source>
        <strain evidence="10 11">DSM 28238</strain>
    </source>
</reference>
<feature type="transmembrane region" description="Helical" evidence="7">
    <location>
        <begin position="357"/>
        <end position="373"/>
    </location>
</feature>
<evidence type="ECO:0000256" key="5">
    <source>
        <dbReference type="ARBA" id="ARBA00023136"/>
    </source>
</evidence>
<dbReference type="RefSeq" id="WP_183357476.1">
    <property type="nucleotide sequence ID" value="NZ_BAABKR010000001.1"/>
</dbReference>
<dbReference type="AlphaFoldDB" id="A0A7W5TSS8"/>
<gene>
    <name evidence="10" type="ORF">FHX47_000706</name>
</gene>
<dbReference type="Gene3D" id="3.60.15.10">
    <property type="entry name" value="Ribonuclease Z/Hydroxyacylglutathione hydrolase-like"/>
    <property type="match status" value="1"/>
</dbReference>
<feature type="transmembrane region" description="Helical" evidence="7">
    <location>
        <begin position="31"/>
        <end position="49"/>
    </location>
</feature>
<accession>A0A7W5TSS8</accession>
<dbReference type="PANTHER" id="PTHR30619:SF1">
    <property type="entry name" value="RECOMBINATION PROTEIN 2"/>
    <property type="match status" value="1"/>
</dbReference>
<comment type="subcellular location">
    <subcellularLocation>
        <location evidence="1">Cell membrane</location>
        <topology evidence="1">Multi-pass membrane protein</topology>
    </subcellularLocation>
</comment>
<keyword evidence="11" id="KW-1185">Reference proteome</keyword>
<evidence type="ECO:0000256" key="7">
    <source>
        <dbReference type="SAM" id="Phobius"/>
    </source>
</evidence>
<proteinExistence type="predicted"/>
<dbReference type="NCBIfam" id="TIGR00360">
    <property type="entry name" value="ComEC_N-term"/>
    <property type="match status" value="1"/>
</dbReference>
<dbReference type="InterPro" id="IPR052159">
    <property type="entry name" value="Competence_DNA_uptake"/>
</dbReference>
<dbReference type="InterPro" id="IPR001279">
    <property type="entry name" value="Metallo-B-lactamas"/>
</dbReference>
<feature type="domain" description="Metallo-beta-lactamase" evidence="8">
    <location>
        <begin position="571"/>
        <end position="656"/>
    </location>
</feature>
<protein>
    <submittedName>
        <fullName evidence="10">Competence protein ComEC</fullName>
    </submittedName>
</protein>
<feature type="compositionally biased region" description="Low complexity" evidence="6">
    <location>
        <begin position="1"/>
        <end position="15"/>
    </location>
</feature>
<dbReference type="Pfam" id="PF03772">
    <property type="entry name" value="Competence"/>
    <property type="match status" value="1"/>
</dbReference>
<feature type="transmembrane region" description="Helical" evidence="7">
    <location>
        <begin position="538"/>
        <end position="560"/>
    </location>
</feature>
<organism evidence="10 11">
    <name type="scientific">Garicola koreensis</name>
    <dbReference type="NCBI Taxonomy" id="1262554"/>
    <lineage>
        <taxon>Bacteria</taxon>
        <taxon>Bacillati</taxon>
        <taxon>Actinomycetota</taxon>
        <taxon>Actinomycetes</taxon>
        <taxon>Micrococcales</taxon>
        <taxon>Micrococcaceae</taxon>
        <taxon>Garicola</taxon>
    </lineage>
</organism>
<feature type="transmembrane region" description="Helical" evidence="7">
    <location>
        <begin position="56"/>
        <end position="74"/>
    </location>
</feature>
<dbReference type="InterPro" id="IPR004477">
    <property type="entry name" value="ComEC_N"/>
</dbReference>
<dbReference type="Proteomes" id="UP000547528">
    <property type="component" value="Unassembled WGS sequence"/>
</dbReference>
<evidence type="ECO:0000259" key="8">
    <source>
        <dbReference type="Pfam" id="PF00753"/>
    </source>
</evidence>
<evidence type="ECO:0000256" key="1">
    <source>
        <dbReference type="ARBA" id="ARBA00004651"/>
    </source>
</evidence>
<name>A0A7W5TSS8_9MICC</name>
<feature type="transmembrane region" description="Helical" evidence="7">
    <location>
        <begin position="409"/>
        <end position="431"/>
    </location>
</feature>
<feature type="domain" description="ComEC/Rec2-related protein" evidence="9">
    <location>
        <begin position="260"/>
        <end position="524"/>
    </location>
</feature>
<keyword evidence="3 7" id="KW-0812">Transmembrane</keyword>
<sequence length="829" mass="86482">MQTTSTGEPTGGEPEAQTHPDPSSQPLDLRLLPAALVAWVAALTAIYSAAEVSLRLGAVLGAVGVVSAAVLWLLPRASSAALWGTAVQSVLCLVIGACVMISAGMTQHRQESTGWAEAVESDIPVQLTLRVSTDPQPLVSPGPHGEESSGIRTQAVVTHARLGAEQQPQRIGSDVVLFDRGDEPAELVAGRRYRLTATLSPARSGDQAAALVTPFGDHEPQSLPEDSWTQVTSLFNSVRSATTQAAGVAAGDGSALLPGIVLGDRSQQGPELTESMRVAGLSHMTVVSGTHTSLVMGALLGLLRCSRAPRWMIPPVLIVGLVLYVLLVQPAPSVIRAAVMGSIGALAVFAGRGRASSALLCSCVIILLLYNPWYASNAAMQLSAAATAGIVAVGHRLKLIFDRWMPAVLAGPLALAVSAQLFVTPVLLPIAEGITLYSIPANILAGPLLPFAAVPGTLAAVLIGAMPWVSTGLLWVAGFPAAGIAAIGTWVSELPQALAPWPEGWQGWAMAGLYVAAALVLCWPIVQARRPRRGELSILGVAAGMLAGVILPAGTLFAAGPAEQWRFALCDVGQGDMLVVRTAERAGIVVDAGEDPQPAEQCLQRLGIDTVEVLMVTHEHHDHYGGAPGVAQAADIEQIIYSATAGWGPREVIAELDADFSEIPERRGQVGDRQVYGGPYPAAWSIWAAADYHPSANDNSLVTLFEIWDEKGPADAVGSANDPLRLLALGDLEEDAAQILLHAESLPKHVDVLKVAHHGAANGGTQILQDLQPPVALIGVGEDNSYGHPTPGIIDALGQWGSAVYRTDLHGTVVFSLSAEGRLEAETLN</sequence>
<feature type="transmembrane region" description="Helical" evidence="7">
    <location>
        <begin position="504"/>
        <end position="526"/>
    </location>
</feature>